<keyword evidence="4" id="KW-0699">rRNA-binding</keyword>
<comment type="subcellular location">
    <subcellularLocation>
        <location evidence="4">Cytoplasm</location>
    </subcellularLocation>
</comment>
<dbReference type="GO" id="GO:0004525">
    <property type="term" value="F:ribonuclease III activity"/>
    <property type="evidence" value="ECO:0007669"/>
    <property type="project" value="InterPro"/>
</dbReference>
<comment type="subunit">
    <text evidence="4">Homodimer.</text>
</comment>
<dbReference type="HAMAP" id="MF_01468">
    <property type="entry name" value="RNase_Mini_III"/>
    <property type="match status" value="1"/>
</dbReference>
<name>A0A7Z7LGH2_9BACT</name>
<dbReference type="SUPFAM" id="SSF69065">
    <property type="entry name" value="RNase III domain-like"/>
    <property type="match status" value="1"/>
</dbReference>
<dbReference type="Pfam" id="PF00636">
    <property type="entry name" value="Ribonuclease_3"/>
    <property type="match status" value="1"/>
</dbReference>
<dbReference type="EC" id="3.1.26.-" evidence="4"/>
<feature type="active site" evidence="4">
    <location>
        <position position="48"/>
    </location>
</feature>
<comment type="similarity">
    <text evidence="4">Belongs to the MrnC RNase family.</text>
</comment>
<keyword evidence="3 4" id="KW-0378">Hydrolase</keyword>
<evidence type="ECO:0000313" key="7">
    <source>
        <dbReference type="EMBL" id="SSC13453.1"/>
    </source>
</evidence>
<dbReference type="AlphaFoldDB" id="A0A7Z7LGH2"/>
<proteinExistence type="inferred from homology"/>
<dbReference type="EMBL" id="LS974202">
    <property type="protein sequence ID" value="SSC13453.1"/>
    <property type="molecule type" value="Genomic_DNA"/>
</dbReference>
<dbReference type="InterPro" id="IPR000999">
    <property type="entry name" value="RNase_III_dom"/>
</dbReference>
<dbReference type="RefSeq" id="WP_231936712.1">
    <property type="nucleotide sequence ID" value="NZ_LS974202.1"/>
</dbReference>
<keyword evidence="4" id="KW-0963">Cytoplasm</keyword>
<evidence type="ECO:0000256" key="2">
    <source>
        <dbReference type="ARBA" id="ARBA00022759"/>
    </source>
</evidence>
<accession>A0A7Z7LGH2</accession>
<dbReference type="KEGG" id="minf:MESINF_2013"/>
<feature type="region of interest" description="Disordered" evidence="5">
    <location>
        <begin position="1"/>
        <end position="20"/>
    </location>
</feature>
<gene>
    <name evidence="4 7" type="primary">mrnC</name>
    <name evidence="7" type="ORF">MESINF_2013</name>
</gene>
<evidence type="ECO:0000256" key="5">
    <source>
        <dbReference type="SAM" id="MobiDB-lite"/>
    </source>
</evidence>
<dbReference type="Proteomes" id="UP000250796">
    <property type="component" value="Chromosome MESINF"/>
</dbReference>
<keyword evidence="4" id="KW-0460">Magnesium</keyword>
<dbReference type="PANTHER" id="PTHR34276">
    <property type="entry name" value="MINI-RIBONUCLEASE 3"/>
    <property type="match status" value="1"/>
</dbReference>
<sequence length="150" mass="17076">MSENSRELSTESMNISDERSGEKLPDVLFQTFADPERLSLDSLSYVGDAVYTLFFRLSTLSRAHRRAGVQHDIVSEYVSARGQHRALEILMPLLTKEEKSLVRRGYNSRGAKKHGDDEDYRMATALEALVGYLYLKGELGHLRELLERVV</sequence>
<organism evidence="7 8">
    <name type="scientific">Mesotoga infera</name>
    <dbReference type="NCBI Taxonomy" id="1236046"/>
    <lineage>
        <taxon>Bacteria</taxon>
        <taxon>Thermotogati</taxon>
        <taxon>Thermotogota</taxon>
        <taxon>Thermotogae</taxon>
        <taxon>Kosmotogales</taxon>
        <taxon>Kosmotogaceae</taxon>
        <taxon>Mesotoga</taxon>
    </lineage>
</organism>
<dbReference type="GO" id="GO:0005737">
    <property type="term" value="C:cytoplasm"/>
    <property type="evidence" value="ECO:0007669"/>
    <property type="project" value="UniProtKB-SubCell"/>
</dbReference>
<keyword evidence="4" id="KW-0690">Ribosome biogenesis</keyword>
<keyword evidence="4" id="KW-0694">RNA-binding</keyword>
<evidence type="ECO:0000259" key="6">
    <source>
        <dbReference type="Pfam" id="PF00636"/>
    </source>
</evidence>
<keyword evidence="4" id="KW-0698">rRNA processing</keyword>
<comment type="function">
    <text evidence="4">Involved in correct processing of both the 5' and 3' ends of 23S rRNA precursor. Processes 30S rRNA precursor transcript even in absence of ribonuclease 3 (Rnc); Rnc processes 30S rRNA into smaller rRNA precursors.</text>
</comment>
<evidence type="ECO:0000256" key="1">
    <source>
        <dbReference type="ARBA" id="ARBA00022722"/>
    </source>
</evidence>
<dbReference type="InterPro" id="IPR008226">
    <property type="entry name" value="Mini3_fam"/>
</dbReference>
<protein>
    <recommendedName>
        <fullName evidence="4">Mini-ribonuclease 3</fullName>
        <shortName evidence="4">Mini-3</shortName>
        <shortName evidence="4">Mini-RNase 3</shortName>
        <ecNumber evidence="4">3.1.26.-</ecNumber>
    </recommendedName>
    <alternativeName>
        <fullName evidence="4">Mini-RNase III</fullName>
        <shortName evidence="4">Mini-III</shortName>
    </alternativeName>
</protein>
<comment type="cofactor">
    <cofactor evidence="4">
        <name>Mg(2+)</name>
        <dbReference type="ChEBI" id="CHEBI:18420"/>
    </cofactor>
</comment>
<dbReference type="GO" id="GO:0019843">
    <property type="term" value="F:rRNA binding"/>
    <property type="evidence" value="ECO:0007669"/>
    <property type="project" value="UniProtKB-UniRule"/>
</dbReference>
<keyword evidence="8" id="KW-1185">Reference proteome</keyword>
<dbReference type="Gene3D" id="1.10.1520.10">
    <property type="entry name" value="Ribonuclease III domain"/>
    <property type="match status" value="1"/>
</dbReference>
<evidence type="ECO:0000256" key="3">
    <source>
        <dbReference type="ARBA" id="ARBA00022801"/>
    </source>
</evidence>
<keyword evidence="1 4" id="KW-0540">Nuclease</keyword>
<feature type="domain" description="RNase III" evidence="6">
    <location>
        <begin position="42"/>
        <end position="137"/>
    </location>
</feature>
<reference evidence="7 8" key="1">
    <citation type="submission" date="2017-01" db="EMBL/GenBank/DDBJ databases">
        <authorList>
            <person name="Erauso G."/>
        </authorList>
    </citation>
    <scope>NUCLEOTIDE SEQUENCE [LARGE SCALE GENOMIC DNA]</scope>
    <source>
        <strain evidence="7">MESINF1</strain>
    </source>
</reference>
<dbReference type="InterPro" id="IPR036389">
    <property type="entry name" value="RNase_III_sf"/>
</dbReference>
<dbReference type="GO" id="GO:0006364">
    <property type="term" value="P:rRNA processing"/>
    <property type="evidence" value="ECO:0007669"/>
    <property type="project" value="UniProtKB-UniRule"/>
</dbReference>
<evidence type="ECO:0000313" key="8">
    <source>
        <dbReference type="Proteomes" id="UP000250796"/>
    </source>
</evidence>
<evidence type="ECO:0000256" key="4">
    <source>
        <dbReference type="HAMAP-Rule" id="MF_01468"/>
    </source>
</evidence>
<dbReference type="PANTHER" id="PTHR34276:SF1">
    <property type="entry name" value="MINI-RIBONUCLEASE 3"/>
    <property type="match status" value="1"/>
</dbReference>
<keyword evidence="2 4" id="KW-0255">Endonuclease</keyword>